<gene>
    <name evidence="1" type="ORF">ACLA_061200</name>
</gene>
<sequence>MQPGNQAMTVGLSKEIRIGKHAKQHGNISSLNYPNIQQRQQIYQQPATYFLSTEAKD</sequence>
<dbReference type="RefSeq" id="XP_001273585.1">
    <property type="nucleotide sequence ID" value="XM_001273584.1"/>
</dbReference>
<dbReference type="KEGG" id="act:ACLA_061200"/>
<accession>A1CCA2</accession>
<dbReference type="Proteomes" id="UP000006701">
    <property type="component" value="Unassembled WGS sequence"/>
</dbReference>
<dbReference type="GeneID" id="4705741"/>
<dbReference type="EMBL" id="DS027050">
    <property type="protein sequence ID" value="EAW12159.1"/>
    <property type="molecule type" value="Genomic_DNA"/>
</dbReference>
<reference evidence="1 2" key="1">
    <citation type="journal article" date="2008" name="PLoS Genet.">
        <title>Genomic islands in the pathogenic filamentous fungus Aspergillus fumigatus.</title>
        <authorList>
            <person name="Fedorova N.D."/>
            <person name="Khaldi N."/>
            <person name="Joardar V.S."/>
            <person name="Maiti R."/>
            <person name="Amedeo P."/>
            <person name="Anderson M.J."/>
            <person name="Crabtree J."/>
            <person name="Silva J.C."/>
            <person name="Badger J.H."/>
            <person name="Albarraq A."/>
            <person name="Angiuoli S."/>
            <person name="Bussey H."/>
            <person name="Bowyer P."/>
            <person name="Cotty P.J."/>
            <person name="Dyer P.S."/>
            <person name="Egan A."/>
            <person name="Galens K."/>
            <person name="Fraser-Liggett C.M."/>
            <person name="Haas B.J."/>
            <person name="Inman J.M."/>
            <person name="Kent R."/>
            <person name="Lemieux S."/>
            <person name="Malavazi I."/>
            <person name="Orvis J."/>
            <person name="Roemer T."/>
            <person name="Ronning C.M."/>
            <person name="Sundaram J.P."/>
            <person name="Sutton G."/>
            <person name="Turner G."/>
            <person name="Venter J.C."/>
            <person name="White O.R."/>
            <person name="Whitty B.R."/>
            <person name="Youngman P."/>
            <person name="Wolfe K.H."/>
            <person name="Goldman G.H."/>
            <person name="Wortman J.R."/>
            <person name="Jiang B."/>
            <person name="Denning D.W."/>
            <person name="Nierman W.C."/>
        </authorList>
    </citation>
    <scope>NUCLEOTIDE SEQUENCE [LARGE SCALE GENOMIC DNA]</scope>
    <source>
        <strain evidence="2">ATCC 1007 / CBS 513.65 / DSM 816 / NCTC 3887 / NRRL 1</strain>
    </source>
</reference>
<name>A1CCA2_ASPCL</name>
<keyword evidence="2" id="KW-1185">Reference proteome</keyword>
<evidence type="ECO:0000313" key="2">
    <source>
        <dbReference type="Proteomes" id="UP000006701"/>
    </source>
</evidence>
<dbReference type="HOGENOM" id="CLU_2996150_0_0_1"/>
<dbReference type="AlphaFoldDB" id="A1CCA2"/>
<evidence type="ECO:0000313" key="1">
    <source>
        <dbReference type="EMBL" id="EAW12159.1"/>
    </source>
</evidence>
<organism evidence="1 2">
    <name type="scientific">Aspergillus clavatus (strain ATCC 1007 / CBS 513.65 / DSM 816 / NCTC 3887 / NRRL 1 / QM 1276 / 107)</name>
    <dbReference type="NCBI Taxonomy" id="344612"/>
    <lineage>
        <taxon>Eukaryota</taxon>
        <taxon>Fungi</taxon>
        <taxon>Dikarya</taxon>
        <taxon>Ascomycota</taxon>
        <taxon>Pezizomycotina</taxon>
        <taxon>Eurotiomycetes</taxon>
        <taxon>Eurotiomycetidae</taxon>
        <taxon>Eurotiales</taxon>
        <taxon>Aspergillaceae</taxon>
        <taxon>Aspergillus</taxon>
        <taxon>Aspergillus subgen. Fumigati</taxon>
    </lineage>
</organism>
<dbReference type="VEuPathDB" id="FungiDB:ACLA_061200"/>
<protein>
    <submittedName>
        <fullName evidence="1">Uncharacterized protein</fullName>
    </submittedName>
</protein>
<proteinExistence type="predicted"/>